<keyword evidence="1" id="KW-1133">Transmembrane helix</keyword>
<organism evidence="2 3">
    <name type="scientific">Lobosporangium transversale</name>
    <dbReference type="NCBI Taxonomy" id="64571"/>
    <lineage>
        <taxon>Eukaryota</taxon>
        <taxon>Fungi</taxon>
        <taxon>Fungi incertae sedis</taxon>
        <taxon>Mucoromycota</taxon>
        <taxon>Mortierellomycotina</taxon>
        <taxon>Mortierellomycetes</taxon>
        <taxon>Mortierellales</taxon>
        <taxon>Mortierellaceae</taxon>
        <taxon>Lobosporangium</taxon>
    </lineage>
</organism>
<protein>
    <submittedName>
        <fullName evidence="2">Uncharacterized protein</fullName>
    </submittedName>
</protein>
<dbReference type="RefSeq" id="XP_021882603.1">
    <property type="nucleotide sequence ID" value="XM_022023225.1"/>
</dbReference>
<feature type="transmembrane region" description="Helical" evidence="1">
    <location>
        <begin position="44"/>
        <end position="68"/>
    </location>
</feature>
<dbReference type="InParanoid" id="A0A1Y2GRB4"/>
<dbReference type="AlphaFoldDB" id="A0A1Y2GRB4"/>
<evidence type="ECO:0000313" key="2">
    <source>
        <dbReference type="EMBL" id="ORZ20063.1"/>
    </source>
</evidence>
<sequence>MFASFFTPLLIINAMVSNFDLLAKKKTFKAMLNQRHFNVCVFDFFSSLLPSLLLSPSHPFIFFFLFSFQTGKKAFHVLFLDVPDASFSFLYIFPAKRYFVVVN</sequence>
<dbReference type="GeneID" id="33565069"/>
<dbReference type="Proteomes" id="UP000193648">
    <property type="component" value="Unassembled WGS sequence"/>
</dbReference>
<keyword evidence="1" id="KW-0472">Membrane</keyword>
<dbReference type="EMBL" id="MCFF01000013">
    <property type="protein sequence ID" value="ORZ20063.1"/>
    <property type="molecule type" value="Genomic_DNA"/>
</dbReference>
<gene>
    <name evidence="2" type="ORF">BCR41DRAFT_34811</name>
</gene>
<keyword evidence="3" id="KW-1185">Reference proteome</keyword>
<evidence type="ECO:0000256" key="1">
    <source>
        <dbReference type="SAM" id="Phobius"/>
    </source>
</evidence>
<name>A0A1Y2GRB4_9FUNG</name>
<feature type="transmembrane region" description="Helical" evidence="1">
    <location>
        <begin position="6"/>
        <end position="23"/>
    </location>
</feature>
<reference evidence="2 3" key="1">
    <citation type="submission" date="2016-07" db="EMBL/GenBank/DDBJ databases">
        <title>Pervasive Adenine N6-methylation of Active Genes in Fungi.</title>
        <authorList>
            <consortium name="DOE Joint Genome Institute"/>
            <person name="Mondo S.J."/>
            <person name="Dannebaum R.O."/>
            <person name="Kuo R.C."/>
            <person name="Labutti K."/>
            <person name="Haridas S."/>
            <person name="Kuo A."/>
            <person name="Salamov A."/>
            <person name="Ahrendt S.R."/>
            <person name="Lipzen A."/>
            <person name="Sullivan W."/>
            <person name="Andreopoulos W.B."/>
            <person name="Clum A."/>
            <person name="Lindquist E."/>
            <person name="Daum C."/>
            <person name="Ramamoorthy G.K."/>
            <person name="Gryganskyi A."/>
            <person name="Culley D."/>
            <person name="Magnuson J.K."/>
            <person name="James T.Y."/>
            <person name="O'Malley M.A."/>
            <person name="Stajich J.E."/>
            <person name="Spatafora J.W."/>
            <person name="Visel A."/>
            <person name="Grigoriev I.V."/>
        </authorList>
    </citation>
    <scope>NUCLEOTIDE SEQUENCE [LARGE SCALE GENOMIC DNA]</scope>
    <source>
        <strain evidence="2 3">NRRL 3116</strain>
    </source>
</reference>
<comment type="caution">
    <text evidence="2">The sequence shown here is derived from an EMBL/GenBank/DDBJ whole genome shotgun (WGS) entry which is preliminary data.</text>
</comment>
<proteinExistence type="predicted"/>
<evidence type="ECO:0000313" key="3">
    <source>
        <dbReference type="Proteomes" id="UP000193648"/>
    </source>
</evidence>
<accession>A0A1Y2GRB4</accession>
<keyword evidence="1" id="KW-0812">Transmembrane</keyword>